<feature type="domain" description="RCC1-like" evidence="4">
    <location>
        <begin position="3"/>
        <end position="357"/>
    </location>
</feature>
<proteinExistence type="predicted"/>
<evidence type="ECO:0000256" key="3">
    <source>
        <dbReference type="PROSITE-ProRule" id="PRU00235"/>
    </source>
</evidence>
<feature type="repeat" description="RCC1" evidence="3">
    <location>
        <begin position="311"/>
        <end position="360"/>
    </location>
</feature>
<dbReference type="InParanoid" id="D8QXG6"/>
<dbReference type="PROSITE" id="PS50012">
    <property type="entry name" value="RCC1_3"/>
    <property type="match status" value="7"/>
</dbReference>
<dbReference type="PROSITE" id="PS00626">
    <property type="entry name" value="RCC1_2"/>
    <property type="match status" value="3"/>
</dbReference>
<dbReference type="InterPro" id="IPR051553">
    <property type="entry name" value="Ran_GTPase-activating"/>
</dbReference>
<dbReference type="SUPFAM" id="SSF50985">
    <property type="entry name" value="RCC1/BLIP-II"/>
    <property type="match status" value="2"/>
</dbReference>
<feature type="repeat" description="RCC1" evidence="3">
    <location>
        <begin position="1"/>
        <end position="50"/>
    </location>
</feature>
<dbReference type="InterPro" id="IPR058923">
    <property type="entry name" value="RCC1-like_dom"/>
</dbReference>
<feature type="repeat" description="RCC1" evidence="3">
    <location>
        <begin position="256"/>
        <end position="310"/>
    </location>
</feature>
<dbReference type="HOGENOM" id="CLU_005210_0_1_1"/>
<name>D8QXG6_SELML</name>
<organism evidence="6">
    <name type="scientific">Selaginella moellendorffii</name>
    <name type="common">Spikemoss</name>
    <dbReference type="NCBI Taxonomy" id="88036"/>
    <lineage>
        <taxon>Eukaryota</taxon>
        <taxon>Viridiplantae</taxon>
        <taxon>Streptophyta</taxon>
        <taxon>Embryophyta</taxon>
        <taxon>Tracheophyta</taxon>
        <taxon>Lycopodiopsida</taxon>
        <taxon>Selaginellales</taxon>
        <taxon>Selaginellaceae</taxon>
        <taxon>Selaginella</taxon>
    </lineage>
</organism>
<protein>
    <recommendedName>
        <fullName evidence="4">RCC1-like domain-containing protein</fullName>
    </recommendedName>
</protein>
<keyword evidence="6" id="KW-1185">Reference proteome</keyword>
<dbReference type="EMBL" id="GL377568">
    <property type="protein sequence ID" value="EFJ35413.1"/>
    <property type="molecule type" value="Genomic_DNA"/>
</dbReference>
<evidence type="ECO:0000259" key="4">
    <source>
        <dbReference type="Pfam" id="PF25390"/>
    </source>
</evidence>
<dbReference type="KEGG" id="smo:SELMODRAFT_80654"/>
<dbReference type="FunCoup" id="D8QXG6">
    <property type="interactions" value="1943"/>
</dbReference>
<keyword evidence="2" id="KW-0677">Repeat</keyword>
<dbReference type="AlphaFoldDB" id="D8QXG6"/>
<dbReference type="PRINTS" id="PR00633">
    <property type="entry name" value="RCCNDNSATION"/>
</dbReference>
<reference evidence="5 6" key="1">
    <citation type="journal article" date="2011" name="Science">
        <title>The Selaginella genome identifies genetic changes associated with the evolution of vascular plants.</title>
        <authorList>
            <person name="Banks J.A."/>
            <person name="Nishiyama T."/>
            <person name="Hasebe M."/>
            <person name="Bowman J.L."/>
            <person name="Gribskov M."/>
            <person name="dePamphilis C."/>
            <person name="Albert V.A."/>
            <person name="Aono N."/>
            <person name="Aoyama T."/>
            <person name="Ambrose B.A."/>
            <person name="Ashton N.W."/>
            <person name="Axtell M.J."/>
            <person name="Barker E."/>
            <person name="Barker M.S."/>
            <person name="Bennetzen J.L."/>
            <person name="Bonawitz N.D."/>
            <person name="Chapple C."/>
            <person name="Cheng C."/>
            <person name="Correa L.G."/>
            <person name="Dacre M."/>
            <person name="DeBarry J."/>
            <person name="Dreyer I."/>
            <person name="Elias M."/>
            <person name="Engstrom E.M."/>
            <person name="Estelle M."/>
            <person name="Feng L."/>
            <person name="Finet C."/>
            <person name="Floyd S.K."/>
            <person name="Frommer W.B."/>
            <person name="Fujita T."/>
            <person name="Gramzow L."/>
            <person name="Gutensohn M."/>
            <person name="Harholt J."/>
            <person name="Hattori M."/>
            <person name="Heyl A."/>
            <person name="Hirai T."/>
            <person name="Hiwatashi Y."/>
            <person name="Ishikawa M."/>
            <person name="Iwata M."/>
            <person name="Karol K.G."/>
            <person name="Koehler B."/>
            <person name="Kolukisaoglu U."/>
            <person name="Kubo M."/>
            <person name="Kurata T."/>
            <person name="Lalonde S."/>
            <person name="Li K."/>
            <person name="Li Y."/>
            <person name="Litt A."/>
            <person name="Lyons E."/>
            <person name="Manning G."/>
            <person name="Maruyama T."/>
            <person name="Michael T.P."/>
            <person name="Mikami K."/>
            <person name="Miyazaki S."/>
            <person name="Morinaga S."/>
            <person name="Murata T."/>
            <person name="Mueller-Roeber B."/>
            <person name="Nelson D.R."/>
            <person name="Obara M."/>
            <person name="Oguri Y."/>
            <person name="Olmstead R.G."/>
            <person name="Onodera N."/>
            <person name="Petersen B.L."/>
            <person name="Pils B."/>
            <person name="Prigge M."/>
            <person name="Rensing S.A."/>
            <person name="Riano-Pachon D.M."/>
            <person name="Roberts A.W."/>
            <person name="Sato Y."/>
            <person name="Scheller H.V."/>
            <person name="Schulz B."/>
            <person name="Schulz C."/>
            <person name="Shakirov E.V."/>
            <person name="Shibagaki N."/>
            <person name="Shinohara N."/>
            <person name="Shippen D.E."/>
            <person name="Soerensen I."/>
            <person name="Sotooka R."/>
            <person name="Sugimoto N."/>
            <person name="Sugita M."/>
            <person name="Sumikawa N."/>
            <person name="Tanurdzic M."/>
            <person name="Theissen G."/>
            <person name="Ulvskov P."/>
            <person name="Wakazuki S."/>
            <person name="Weng J.K."/>
            <person name="Willats W.W."/>
            <person name="Wipf D."/>
            <person name="Wolf P.G."/>
            <person name="Yang L."/>
            <person name="Zimmer A.D."/>
            <person name="Zhu Q."/>
            <person name="Mitros T."/>
            <person name="Hellsten U."/>
            <person name="Loque D."/>
            <person name="Otillar R."/>
            <person name="Salamov A."/>
            <person name="Schmutz J."/>
            <person name="Shapiro H."/>
            <person name="Lindquist E."/>
            <person name="Lucas S."/>
            <person name="Rokhsar D."/>
            <person name="Grigoriev I.V."/>
        </authorList>
    </citation>
    <scope>NUCLEOTIDE SEQUENCE [LARGE SCALE GENOMIC DNA]</scope>
</reference>
<keyword evidence="1" id="KW-0344">Guanine-nucleotide releasing factor</keyword>
<dbReference type="InterPro" id="IPR009091">
    <property type="entry name" value="RCC1/BLIP-II"/>
</dbReference>
<evidence type="ECO:0000313" key="5">
    <source>
        <dbReference type="EMBL" id="EFJ35413.1"/>
    </source>
</evidence>
<dbReference type="GO" id="GO:0005737">
    <property type="term" value="C:cytoplasm"/>
    <property type="evidence" value="ECO:0000318"/>
    <property type="project" value="GO_Central"/>
</dbReference>
<sequence length="360" mass="37841">MAVWSWGAGTQGQLGLGTMIDALLPQAMDPPLRILDMACGGAHAAAILDGGRVATWGRGLIGHEGDSEKDAAAVVAVPSVVEFFGGHRVCEVAAGWNHTAFVTESGELFTCGDGAFGQLGHGDFVSRGTPCKVLALSNAFKVACGMRHTLVLSGDGRVVKAFGLAKRGQLGSLSSKELNKVASPQAIPSLDSYSVSIVAANGDHSAALSGSGQLYLWGKAFDDQSGAYVPFLASEELKFHRVSLGWNHGLGLTEDGEAISWGTNRHGQLGSSRCISERSNIKFYRVQGLEKHRVVSISAGSEHSAAVDAAGDLYTWGWGEHGQLGLGHVNDERHPCRVVVGQCQRSRVCCGSGFTFAFCN</sequence>
<dbReference type="Pfam" id="PF25390">
    <property type="entry name" value="WD40_RLD"/>
    <property type="match status" value="1"/>
</dbReference>
<dbReference type="InterPro" id="IPR000408">
    <property type="entry name" value="Reg_chr_condens"/>
</dbReference>
<dbReference type="Gramene" id="EFJ35413">
    <property type="protein sequence ID" value="EFJ35413"/>
    <property type="gene ID" value="SELMODRAFT_80654"/>
</dbReference>
<dbReference type="Gene3D" id="2.130.10.30">
    <property type="entry name" value="Regulator of chromosome condensation 1/beta-lactamase-inhibitor protein II"/>
    <property type="match status" value="2"/>
</dbReference>
<gene>
    <name evidence="5" type="ORF">SELMODRAFT_80654</name>
</gene>
<dbReference type="eggNOG" id="KOG1426">
    <property type="taxonomic scope" value="Eukaryota"/>
</dbReference>
<feature type="repeat" description="RCC1" evidence="3">
    <location>
        <begin position="106"/>
        <end position="155"/>
    </location>
</feature>
<dbReference type="STRING" id="88036.D8QXG6"/>
<dbReference type="PANTHER" id="PTHR45982:SF1">
    <property type="entry name" value="REGULATOR OF CHROMOSOME CONDENSATION"/>
    <property type="match status" value="1"/>
</dbReference>
<dbReference type="OMA" id="GWGNCRK"/>
<evidence type="ECO:0000256" key="1">
    <source>
        <dbReference type="ARBA" id="ARBA00022658"/>
    </source>
</evidence>
<evidence type="ECO:0000256" key="2">
    <source>
        <dbReference type="ARBA" id="ARBA00022737"/>
    </source>
</evidence>
<evidence type="ECO:0000313" key="6">
    <source>
        <dbReference type="Proteomes" id="UP000001514"/>
    </source>
</evidence>
<dbReference type="PANTHER" id="PTHR45982">
    <property type="entry name" value="REGULATOR OF CHROMOSOME CONDENSATION"/>
    <property type="match status" value="1"/>
</dbReference>
<dbReference type="Proteomes" id="UP000001514">
    <property type="component" value="Unassembled WGS sequence"/>
</dbReference>
<feature type="repeat" description="RCC1" evidence="3">
    <location>
        <begin position="157"/>
        <end position="211"/>
    </location>
</feature>
<accession>D8QXG6</accession>
<feature type="repeat" description="RCC1" evidence="3">
    <location>
        <begin position="51"/>
        <end position="105"/>
    </location>
</feature>
<feature type="repeat" description="RCC1" evidence="3">
    <location>
        <begin position="212"/>
        <end position="255"/>
    </location>
</feature>